<comment type="caution">
    <text evidence="7">The sequence shown here is derived from an EMBL/GenBank/DDBJ whole genome shotgun (WGS) entry which is preliminary data.</text>
</comment>
<dbReference type="InterPro" id="IPR052357">
    <property type="entry name" value="Orn_Lys_Arg_decarboxylase-I"/>
</dbReference>
<keyword evidence="3" id="KW-0210">Decarboxylase</keyword>
<feature type="domain" description="Orn/Lys/Arg decarboxylases family 1 pyridoxal-P attachment site" evidence="6">
    <location>
        <begin position="234"/>
        <end position="248"/>
    </location>
</feature>
<comment type="cofactor">
    <cofactor evidence="1">
        <name>pyridoxal 5'-phosphate</name>
        <dbReference type="ChEBI" id="CHEBI:597326"/>
    </cofactor>
</comment>
<dbReference type="Proteomes" id="UP000469125">
    <property type="component" value="Unassembled WGS sequence"/>
</dbReference>
<evidence type="ECO:0000256" key="1">
    <source>
        <dbReference type="ARBA" id="ARBA00001933"/>
    </source>
</evidence>
<dbReference type="GO" id="GO:0016831">
    <property type="term" value="F:carboxy-lyase activity"/>
    <property type="evidence" value="ECO:0007669"/>
    <property type="project" value="UniProtKB-KW"/>
</dbReference>
<keyword evidence="5" id="KW-0456">Lyase</keyword>
<dbReference type="SUPFAM" id="SSF55904">
    <property type="entry name" value="Ornithine decarboxylase C-terminal domain"/>
    <property type="match status" value="1"/>
</dbReference>
<dbReference type="EMBL" id="WOCA01000025">
    <property type="protein sequence ID" value="MUK90612.1"/>
    <property type="molecule type" value="Genomic_DNA"/>
</dbReference>
<evidence type="ECO:0000313" key="8">
    <source>
        <dbReference type="Proteomes" id="UP000469125"/>
    </source>
</evidence>
<organism evidence="7 8">
    <name type="scientific">Ornithinibacillus caprae</name>
    <dbReference type="NCBI Taxonomy" id="2678566"/>
    <lineage>
        <taxon>Bacteria</taxon>
        <taxon>Bacillati</taxon>
        <taxon>Bacillota</taxon>
        <taxon>Bacilli</taxon>
        <taxon>Bacillales</taxon>
        <taxon>Bacillaceae</taxon>
        <taxon>Ornithinibacillus</taxon>
    </lineage>
</organism>
<sequence>MNNVKELVTKSNPLVGQDKMPLFEALVHYAKQDVTPFDVPGHKMGSQMDPMKMAVGEMTMRMDVNSMKELDLLSHPQSVIKEAQELAAAAFGADHAYFLVNGTTVGIQAMVMSACKPGDTLIVPRNGHKSVMDGIILSGANPVFMQPEIDYHFGISHGVCVQNVQKAIEKHPEAKALLVTYPTYFGSMSDLQTICRLAHEKDIAVLVDSAHGAHLGFMPGEMVDPISAGADAVTVSMHKTGGSLTQSSLLLLNGNRIASEKVQKMLSMLQTTSANYLLMSSLDVARRELALFGQDRFRHLKPIVEEAIQEIESGSRYEVLKSSFVNEYFIQNHDWTKLVIRVNGIGLTGFQVYTLLKENYGIQMELAEGYVVMAVITSADTSESIERLVFALQDIENRFGESATLMSTHVTADQVNELVVNPREAFYAEHESIAIDQAEGRISADTLMIYPPGIPLVIPGELISREVIQQYHYYQQTFGEVLSEAKEANHITVVKENA</sequence>
<comment type="similarity">
    <text evidence="2">Belongs to the Orn/Lys/Arg decarboxylase class-I family.</text>
</comment>
<dbReference type="GO" id="GO:0008483">
    <property type="term" value="F:transaminase activity"/>
    <property type="evidence" value="ECO:0007669"/>
    <property type="project" value="UniProtKB-KW"/>
</dbReference>
<evidence type="ECO:0000256" key="2">
    <source>
        <dbReference type="ARBA" id="ARBA00010671"/>
    </source>
</evidence>
<evidence type="ECO:0000313" key="7">
    <source>
        <dbReference type="EMBL" id="MUK90612.1"/>
    </source>
</evidence>
<protein>
    <submittedName>
        <fullName evidence="7">Aminotransferase class V-fold PLP-dependent enzyme</fullName>
    </submittedName>
</protein>
<keyword evidence="7" id="KW-0808">Transferase</keyword>
<dbReference type="RefSeq" id="WP_155671571.1">
    <property type="nucleotide sequence ID" value="NZ_WOCA01000025.1"/>
</dbReference>
<accession>A0A6N8FLV4</accession>
<proteinExistence type="inferred from homology"/>
<dbReference type="PANTHER" id="PTHR43277:SF4">
    <property type="entry name" value="ARGININE DECARBOXYLASE"/>
    <property type="match status" value="1"/>
</dbReference>
<dbReference type="InterPro" id="IPR000310">
    <property type="entry name" value="Orn/Lys/Arg_deCO2ase_major_dom"/>
</dbReference>
<reference evidence="7 8" key="1">
    <citation type="submission" date="2019-11" db="EMBL/GenBank/DDBJ databases">
        <authorList>
            <person name="Li X."/>
        </authorList>
    </citation>
    <scope>NUCLEOTIDE SEQUENCE [LARGE SCALE GENOMIC DNA]</scope>
    <source>
        <strain evidence="7 8">L9</strain>
    </source>
</reference>
<dbReference type="PROSITE" id="PS00703">
    <property type="entry name" value="OKR_DC_1"/>
    <property type="match status" value="1"/>
</dbReference>
<gene>
    <name evidence="7" type="ORF">GMD78_19835</name>
</gene>
<keyword evidence="8" id="KW-1185">Reference proteome</keyword>
<evidence type="ECO:0000259" key="6">
    <source>
        <dbReference type="PROSITE" id="PS00703"/>
    </source>
</evidence>
<dbReference type="InterPro" id="IPR008286">
    <property type="entry name" value="Prn/Lys/Arg_de-COase_C"/>
</dbReference>
<dbReference type="Pfam" id="PF01276">
    <property type="entry name" value="OKR_DC_1"/>
    <property type="match status" value="1"/>
</dbReference>
<evidence type="ECO:0000256" key="3">
    <source>
        <dbReference type="ARBA" id="ARBA00022793"/>
    </source>
</evidence>
<dbReference type="Gene3D" id="3.90.100.10">
    <property type="entry name" value="Orn/Lys/Arg decarboxylase, C-terminal domain"/>
    <property type="match status" value="1"/>
</dbReference>
<dbReference type="SUPFAM" id="SSF53383">
    <property type="entry name" value="PLP-dependent transferases"/>
    <property type="match status" value="1"/>
</dbReference>
<evidence type="ECO:0000256" key="4">
    <source>
        <dbReference type="ARBA" id="ARBA00022898"/>
    </source>
</evidence>
<dbReference type="InterPro" id="IPR036633">
    <property type="entry name" value="Prn/Lys/Arg_de-COase_C_sf"/>
</dbReference>
<dbReference type="PANTHER" id="PTHR43277">
    <property type="entry name" value="ARGININE DECARBOXYLASE"/>
    <property type="match status" value="1"/>
</dbReference>
<dbReference type="AlphaFoldDB" id="A0A6N8FLV4"/>
<dbReference type="Gene3D" id="3.40.640.10">
    <property type="entry name" value="Type I PLP-dependent aspartate aminotransferase-like (Major domain)"/>
    <property type="match status" value="1"/>
</dbReference>
<dbReference type="InterPro" id="IPR015424">
    <property type="entry name" value="PyrdxlP-dep_Trfase"/>
</dbReference>
<name>A0A6N8FLV4_9BACI</name>
<evidence type="ECO:0000256" key="5">
    <source>
        <dbReference type="ARBA" id="ARBA00023239"/>
    </source>
</evidence>
<keyword evidence="4" id="KW-0663">Pyridoxal phosphate</keyword>
<dbReference type="Pfam" id="PF03711">
    <property type="entry name" value="OKR_DC_1_C"/>
    <property type="match status" value="1"/>
</dbReference>
<keyword evidence="7" id="KW-0032">Aminotransferase</keyword>
<dbReference type="InterPro" id="IPR015421">
    <property type="entry name" value="PyrdxlP-dep_Trfase_major"/>
</dbReference>